<reference evidence="2 3" key="1">
    <citation type="submission" date="2019-04" db="EMBL/GenBank/DDBJ databases">
        <title>Friends and foes A comparative genomics study of 23 Aspergillus species from section Flavi.</title>
        <authorList>
            <consortium name="DOE Joint Genome Institute"/>
            <person name="Kjaerbolling I."/>
            <person name="Vesth T."/>
            <person name="Frisvad J.C."/>
            <person name="Nybo J.L."/>
            <person name="Theobald S."/>
            <person name="Kildgaard S."/>
            <person name="Isbrandt T."/>
            <person name="Kuo A."/>
            <person name="Sato A."/>
            <person name="Lyhne E.K."/>
            <person name="Kogle M.E."/>
            <person name="Wiebenga A."/>
            <person name="Kun R.S."/>
            <person name="Lubbers R.J."/>
            <person name="Makela M.R."/>
            <person name="Barry K."/>
            <person name="Chovatia M."/>
            <person name="Clum A."/>
            <person name="Daum C."/>
            <person name="Haridas S."/>
            <person name="He G."/>
            <person name="LaButti K."/>
            <person name="Lipzen A."/>
            <person name="Mondo S."/>
            <person name="Riley R."/>
            <person name="Salamov A."/>
            <person name="Simmons B.A."/>
            <person name="Magnuson J.K."/>
            <person name="Henrissat B."/>
            <person name="Mortensen U.H."/>
            <person name="Larsen T.O."/>
            <person name="Devries R.P."/>
            <person name="Grigoriev I.V."/>
            <person name="Machida M."/>
            <person name="Baker S.E."/>
            <person name="Andersen M.R."/>
        </authorList>
    </citation>
    <scope>NUCLEOTIDE SEQUENCE [LARGE SCALE GENOMIC DNA]</scope>
    <source>
        <strain evidence="2 3">CBS 151.66</strain>
    </source>
</reference>
<dbReference type="InterPro" id="IPR011990">
    <property type="entry name" value="TPR-like_helical_dom_sf"/>
</dbReference>
<proteinExistence type="predicted"/>
<dbReference type="EMBL" id="ML732383">
    <property type="protein sequence ID" value="KAB8068595.1"/>
    <property type="molecule type" value="Genomic_DNA"/>
</dbReference>
<feature type="region of interest" description="Disordered" evidence="1">
    <location>
        <begin position="91"/>
        <end position="134"/>
    </location>
</feature>
<gene>
    <name evidence="2" type="ORF">BDV29DRAFT_195527</name>
</gene>
<feature type="compositionally biased region" description="Polar residues" evidence="1">
    <location>
        <begin position="100"/>
        <end position="109"/>
    </location>
</feature>
<dbReference type="SUPFAM" id="SSF48452">
    <property type="entry name" value="TPR-like"/>
    <property type="match status" value="1"/>
</dbReference>
<evidence type="ECO:0000313" key="2">
    <source>
        <dbReference type="EMBL" id="KAB8068595.1"/>
    </source>
</evidence>
<evidence type="ECO:0000313" key="3">
    <source>
        <dbReference type="Proteomes" id="UP000326565"/>
    </source>
</evidence>
<dbReference type="Pfam" id="PF13374">
    <property type="entry name" value="TPR_10"/>
    <property type="match status" value="2"/>
</dbReference>
<dbReference type="InterPro" id="IPR053137">
    <property type="entry name" value="NLR-like"/>
</dbReference>
<dbReference type="Gene3D" id="1.25.40.10">
    <property type="entry name" value="Tetratricopeptide repeat domain"/>
    <property type="match status" value="1"/>
</dbReference>
<dbReference type="PANTHER" id="PTHR46082">
    <property type="entry name" value="ATP/GTP-BINDING PROTEIN-RELATED"/>
    <property type="match status" value="1"/>
</dbReference>
<dbReference type="Proteomes" id="UP000326565">
    <property type="component" value="Unassembled WGS sequence"/>
</dbReference>
<dbReference type="PANTHER" id="PTHR46082:SF11">
    <property type="entry name" value="AAA+ ATPASE DOMAIN-CONTAINING PROTEIN-RELATED"/>
    <property type="match status" value="1"/>
</dbReference>
<organism evidence="2 3">
    <name type="scientific">Aspergillus leporis</name>
    <dbReference type="NCBI Taxonomy" id="41062"/>
    <lineage>
        <taxon>Eukaryota</taxon>
        <taxon>Fungi</taxon>
        <taxon>Dikarya</taxon>
        <taxon>Ascomycota</taxon>
        <taxon>Pezizomycotina</taxon>
        <taxon>Eurotiomycetes</taxon>
        <taxon>Eurotiomycetidae</taxon>
        <taxon>Eurotiales</taxon>
        <taxon>Aspergillaceae</taxon>
        <taxon>Aspergillus</taxon>
        <taxon>Aspergillus subgen. Circumdati</taxon>
    </lineage>
</organism>
<accession>A0A5N5WLB5</accession>
<keyword evidence="3" id="KW-1185">Reference proteome</keyword>
<name>A0A5N5WLB5_9EURO</name>
<sequence length="134" mass="14860">MAWRYPLLGTKHPDTLDCMANLASTYRNQGRWEEAEKLGAQVMEMRKRVLGPEHPSALTSRESLAYTWISLGKAQDALSLIEVCLELKTKALGPDHPHTMPSSDTLSEWKQGEDSISSKRPQAPVQADSGKIGQ</sequence>
<evidence type="ECO:0000256" key="1">
    <source>
        <dbReference type="SAM" id="MobiDB-lite"/>
    </source>
</evidence>
<dbReference type="AlphaFoldDB" id="A0A5N5WLB5"/>
<protein>
    <submittedName>
        <fullName evidence="2">Tetratricopeptide repeat-domain-containing protein</fullName>
    </submittedName>
</protein>
<dbReference type="OrthoDB" id="5986190at2759"/>